<accession>A0A066V3N9</accession>
<name>A0A066V3N9_TILAU</name>
<feature type="region of interest" description="Disordered" evidence="1">
    <location>
        <begin position="59"/>
        <end position="81"/>
    </location>
</feature>
<dbReference type="RefSeq" id="XP_013239935.1">
    <property type="nucleotide sequence ID" value="XM_013384481.1"/>
</dbReference>
<dbReference type="GeneID" id="25267665"/>
<evidence type="ECO:0000313" key="3">
    <source>
        <dbReference type="Proteomes" id="UP000027361"/>
    </source>
</evidence>
<comment type="caution">
    <text evidence="2">The sequence shown here is derived from an EMBL/GenBank/DDBJ whole genome shotgun (WGS) entry which is preliminary data.</text>
</comment>
<gene>
    <name evidence="2" type="ORF">K437DRAFT_63476</name>
</gene>
<dbReference type="EMBL" id="JMSN01000183">
    <property type="protein sequence ID" value="KDN36086.1"/>
    <property type="molecule type" value="Genomic_DNA"/>
</dbReference>
<dbReference type="HOGENOM" id="CLU_2086456_0_0_1"/>
<evidence type="ECO:0000256" key="1">
    <source>
        <dbReference type="SAM" id="MobiDB-lite"/>
    </source>
</evidence>
<organism evidence="2 3">
    <name type="scientific">Tilletiaria anomala (strain ATCC 24038 / CBS 436.72 / UBC 951)</name>
    <dbReference type="NCBI Taxonomy" id="1037660"/>
    <lineage>
        <taxon>Eukaryota</taxon>
        <taxon>Fungi</taxon>
        <taxon>Dikarya</taxon>
        <taxon>Basidiomycota</taxon>
        <taxon>Ustilaginomycotina</taxon>
        <taxon>Exobasidiomycetes</taxon>
        <taxon>Georgefischeriales</taxon>
        <taxon>Tilletiariaceae</taxon>
        <taxon>Tilletiaria</taxon>
    </lineage>
</organism>
<dbReference type="Proteomes" id="UP000027361">
    <property type="component" value="Unassembled WGS sequence"/>
</dbReference>
<dbReference type="InParanoid" id="A0A066V3N9"/>
<reference evidence="2 3" key="1">
    <citation type="submission" date="2014-05" db="EMBL/GenBank/DDBJ databases">
        <title>Draft genome sequence of a rare smut relative, Tilletiaria anomala UBC 951.</title>
        <authorList>
            <consortium name="DOE Joint Genome Institute"/>
            <person name="Toome M."/>
            <person name="Kuo A."/>
            <person name="Henrissat B."/>
            <person name="Lipzen A."/>
            <person name="Tritt A."/>
            <person name="Yoshinaga Y."/>
            <person name="Zane M."/>
            <person name="Barry K."/>
            <person name="Grigoriev I.V."/>
            <person name="Spatafora J.W."/>
            <person name="Aimea M.C."/>
        </authorList>
    </citation>
    <scope>NUCLEOTIDE SEQUENCE [LARGE SCALE GENOMIC DNA]</scope>
    <source>
        <strain evidence="2 3">UBC 951</strain>
    </source>
</reference>
<feature type="compositionally biased region" description="Polar residues" evidence="1">
    <location>
        <begin position="59"/>
        <end position="71"/>
    </location>
</feature>
<dbReference type="AlphaFoldDB" id="A0A066V3N9"/>
<protein>
    <submittedName>
        <fullName evidence="2">Uncharacterized protein</fullName>
    </submittedName>
</protein>
<proteinExistence type="predicted"/>
<keyword evidence="3" id="KW-1185">Reference proteome</keyword>
<evidence type="ECO:0000313" key="2">
    <source>
        <dbReference type="EMBL" id="KDN36086.1"/>
    </source>
</evidence>
<sequence>MQLLWLGYVRLDFFRRRRDVQTDVGEVKNDGCRVRSRNGFPCGPADPVAIQCRVVGEQSLSKSSDEGQSATPPKAHAGPRISWNAPLKQYCSIMSHSGLRSKRAETGILWFSPKILL</sequence>